<name>A0A7G6U991_9BRAD</name>
<dbReference type="KEGG" id="trb:HB776_21585"/>
<dbReference type="AlphaFoldDB" id="A0A7G6U991"/>
<accession>A0A7G6U991</accession>
<sequence>MLPVLPVEASAQAQGQIQSQTQGQAPAAVPVQAPAQAVLAGGKLEARYEASLAGIAVGKGQWAIDINEDQYSATASGGTAGLLKAFAGGSGSGQSTGRVVAGALVPSNYQAVTTSAKKSETIKMLITPGYVKEFSIEPEPPLDPEKIPITDAHRRNVIDPMTGSLMRVGGTGELMTPDSCRTAASIFDGRMRYDLKLDYKRMESVKAEKGYRGPAIVCAVYFTPIAGYVPDRAAIKYLAAQRNIEVTLVPIAGTRVLVPYRMVVPTPLGVAMLEATEFVTTPAPAKAVAKTN</sequence>
<evidence type="ECO:0000313" key="2">
    <source>
        <dbReference type="Proteomes" id="UP000515291"/>
    </source>
</evidence>
<dbReference type="Proteomes" id="UP000515291">
    <property type="component" value="Chromosome"/>
</dbReference>
<reference evidence="2" key="1">
    <citation type="journal article" date="2020" name="Mol. Plant Microbe">
        <title>Rhizobial microsymbionts of the narrowly endemic Oxytropis species growing in Kamchatka are characterized by significant genetic diversity and possess a set of genes that are associated with T3SS and T6SS secretion systems and can affect the development of symbiosis.</title>
        <authorList>
            <person name="Safronova V."/>
            <person name="Guro P."/>
            <person name="Sazanova A."/>
            <person name="Kuznetsova I."/>
            <person name="Belimov A."/>
            <person name="Yakubov V."/>
            <person name="Chirak E."/>
            <person name="Afonin A."/>
            <person name="Gogolev Y."/>
            <person name="Andronov E."/>
            <person name="Tikhonovich I."/>
        </authorList>
    </citation>
    <scope>NUCLEOTIDE SEQUENCE [LARGE SCALE GENOMIC DNA]</scope>
    <source>
        <strain evidence="2">581</strain>
    </source>
</reference>
<dbReference type="InterPro" id="IPR021457">
    <property type="entry name" value="DUF3108"/>
</dbReference>
<evidence type="ECO:0000313" key="1">
    <source>
        <dbReference type="EMBL" id="QND75573.1"/>
    </source>
</evidence>
<protein>
    <submittedName>
        <fullName evidence="1">DUF3108 domain-containing protein</fullName>
    </submittedName>
</protein>
<gene>
    <name evidence="1" type="ORF">HB776_21585</name>
</gene>
<dbReference type="Pfam" id="PF11306">
    <property type="entry name" value="DUF3108"/>
    <property type="match status" value="1"/>
</dbReference>
<dbReference type="EMBL" id="CP050292">
    <property type="protein sequence ID" value="QND75573.1"/>
    <property type="molecule type" value="Genomic_DNA"/>
</dbReference>
<organism evidence="1 2">
    <name type="scientific">Tardiphaga robiniae</name>
    <dbReference type="NCBI Taxonomy" id="943830"/>
    <lineage>
        <taxon>Bacteria</taxon>
        <taxon>Pseudomonadati</taxon>
        <taxon>Pseudomonadota</taxon>
        <taxon>Alphaproteobacteria</taxon>
        <taxon>Hyphomicrobiales</taxon>
        <taxon>Nitrobacteraceae</taxon>
        <taxon>Tardiphaga</taxon>
    </lineage>
</organism>
<proteinExistence type="predicted"/>